<evidence type="ECO:0000313" key="2">
    <source>
        <dbReference type="Proteomes" id="UP000054047"/>
    </source>
</evidence>
<dbReference type="AlphaFoldDB" id="A0A0C2F398"/>
<gene>
    <name evidence="1" type="ORF">ANCDUO_26998</name>
</gene>
<sequence length="59" mass="6866">AKNLGIDGPLLKWIRSYLHDRLFADVVKVFGIYNDENRAEVYQALTQSIPNMLDWSIAW</sequence>
<dbReference type="OrthoDB" id="5865536at2759"/>
<dbReference type="Proteomes" id="UP000054047">
    <property type="component" value="Unassembled WGS sequence"/>
</dbReference>
<name>A0A0C2F398_9BILA</name>
<feature type="non-terminal residue" evidence="1">
    <location>
        <position position="1"/>
    </location>
</feature>
<protein>
    <submittedName>
        <fullName evidence="1">Uncharacterized protein</fullName>
    </submittedName>
</protein>
<organism evidence="1 2">
    <name type="scientific">Ancylostoma duodenale</name>
    <dbReference type="NCBI Taxonomy" id="51022"/>
    <lineage>
        <taxon>Eukaryota</taxon>
        <taxon>Metazoa</taxon>
        <taxon>Ecdysozoa</taxon>
        <taxon>Nematoda</taxon>
        <taxon>Chromadorea</taxon>
        <taxon>Rhabditida</taxon>
        <taxon>Rhabditina</taxon>
        <taxon>Rhabditomorpha</taxon>
        <taxon>Strongyloidea</taxon>
        <taxon>Ancylostomatidae</taxon>
        <taxon>Ancylostomatinae</taxon>
        <taxon>Ancylostoma</taxon>
    </lineage>
</organism>
<proteinExistence type="predicted"/>
<accession>A0A0C2F398</accession>
<dbReference type="EMBL" id="KN790008">
    <property type="protein sequence ID" value="KIH43010.1"/>
    <property type="molecule type" value="Genomic_DNA"/>
</dbReference>
<evidence type="ECO:0000313" key="1">
    <source>
        <dbReference type="EMBL" id="KIH43010.1"/>
    </source>
</evidence>
<keyword evidence="2" id="KW-1185">Reference proteome</keyword>
<reference evidence="1 2" key="1">
    <citation type="submission" date="2013-12" db="EMBL/GenBank/DDBJ databases">
        <title>Draft genome of the parsitic nematode Ancylostoma duodenale.</title>
        <authorList>
            <person name="Mitreva M."/>
        </authorList>
    </citation>
    <scope>NUCLEOTIDE SEQUENCE [LARGE SCALE GENOMIC DNA]</scope>
    <source>
        <strain evidence="1 2">Zhejiang</strain>
    </source>
</reference>